<evidence type="ECO:0000256" key="7">
    <source>
        <dbReference type="ARBA" id="ARBA00023136"/>
    </source>
</evidence>
<reference evidence="9 10" key="1">
    <citation type="submission" date="2023-07" db="EMBL/GenBank/DDBJ databases">
        <title>Genomic Encyclopedia of Type Strains, Phase IV (KMG-IV): sequencing the most valuable type-strain genomes for metagenomic binning, comparative biology and taxonomic classification.</title>
        <authorList>
            <person name="Goeker M."/>
        </authorList>
    </citation>
    <scope>NUCLEOTIDE SEQUENCE [LARGE SCALE GENOMIC DNA]</scope>
    <source>
        <strain evidence="9 10">DSM 1400</strain>
    </source>
</reference>
<comment type="caution">
    <text evidence="9">The sequence shown here is derived from an EMBL/GenBank/DDBJ whole genome shotgun (WGS) entry which is preliminary data.</text>
</comment>
<feature type="transmembrane region" description="Helical" evidence="8">
    <location>
        <begin position="137"/>
        <end position="160"/>
    </location>
</feature>
<dbReference type="RefSeq" id="WP_307355875.1">
    <property type="nucleotide sequence ID" value="NZ_BAAACJ010000030.1"/>
</dbReference>
<gene>
    <name evidence="9" type="ORF">QOZ93_001705</name>
</gene>
<dbReference type="EMBL" id="JAUSWN010000013">
    <property type="protein sequence ID" value="MDQ0479962.1"/>
    <property type="molecule type" value="Genomic_DNA"/>
</dbReference>
<feature type="transmembrane region" description="Helical" evidence="8">
    <location>
        <begin position="266"/>
        <end position="287"/>
    </location>
</feature>
<evidence type="ECO:0000256" key="2">
    <source>
        <dbReference type="ARBA" id="ARBA00007998"/>
    </source>
</evidence>
<evidence type="ECO:0000256" key="8">
    <source>
        <dbReference type="SAM" id="Phobius"/>
    </source>
</evidence>
<feature type="transmembrane region" description="Helical" evidence="8">
    <location>
        <begin position="9"/>
        <end position="30"/>
    </location>
</feature>
<dbReference type="PANTHER" id="PTHR34975">
    <property type="entry name" value="SPORE GERMINATION PROTEIN A2"/>
    <property type="match status" value="1"/>
</dbReference>
<name>A0ABU0JS88_HATLI</name>
<feature type="transmembrane region" description="Helical" evidence="8">
    <location>
        <begin position="180"/>
        <end position="201"/>
    </location>
</feature>
<dbReference type="PANTHER" id="PTHR34975:SF2">
    <property type="entry name" value="SPORE GERMINATION PROTEIN A2"/>
    <property type="match status" value="1"/>
</dbReference>
<evidence type="ECO:0000256" key="6">
    <source>
        <dbReference type="ARBA" id="ARBA00022989"/>
    </source>
</evidence>
<feature type="transmembrane region" description="Helical" evidence="8">
    <location>
        <begin position="114"/>
        <end position="130"/>
    </location>
</feature>
<keyword evidence="5 8" id="KW-0812">Transmembrane</keyword>
<keyword evidence="10" id="KW-1185">Reference proteome</keyword>
<evidence type="ECO:0000313" key="9">
    <source>
        <dbReference type="EMBL" id="MDQ0479962.1"/>
    </source>
</evidence>
<accession>A0ABU0JS88</accession>
<feature type="transmembrane region" description="Helical" evidence="8">
    <location>
        <begin position="330"/>
        <end position="351"/>
    </location>
</feature>
<dbReference type="InterPro" id="IPR004761">
    <property type="entry name" value="Spore_GerAB"/>
</dbReference>
<evidence type="ECO:0000313" key="10">
    <source>
        <dbReference type="Proteomes" id="UP001224418"/>
    </source>
</evidence>
<dbReference type="Proteomes" id="UP001224418">
    <property type="component" value="Unassembled WGS sequence"/>
</dbReference>
<keyword evidence="6 8" id="KW-1133">Transmembrane helix</keyword>
<organism evidence="9 10">
    <name type="scientific">Hathewaya limosa</name>
    <name type="common">Clostridium limosum</name>
    <dbReference type="NCBI Taxonomy" id="1536"/>
    <lineage>
        <taxon>Bacteria</taxon>
        <taxon>Bacillati</taxon>
        <taxon>Bacillota</taxon>
        <taxon>Clostridia</taxon>
        <taxon>Eubacteriales</taxon>
        <taxon>Clostridiaceae</taxon>
        <taxon>Hathewaya</taxon>
    </lineage>
</organism>
<dbReference type="NCBIfam" id="TIGR00912">
    <property type="entry name" value="2A0309"/>
    <property type="match status" value="1"/>
</dbReference>
<keyword evidence="4" id="KW-0309">Germination</keyword>
<protein>
    <submittedName>
        <fullName evidence="9">Spore germination protein (Amino acid permease)</fullName>
    </submittedName>
</protein>
<feature type="transmembrane region" description="Helical" evidence="8">
    <location>
        <begin position="36"/>
        <end position="57"/>
    </location>
</feature>
<comment type="similarity">
    <text evidence="2">Belongs to the amino acid-polyamine-organocation (APC) superfamily. Spore germination protein (SGP) (TC 2.A.3.9) family.</text>
</comment>
<feature type="transmembrane region" description="Helical" evidence="8">
    <location>
        <begin position="307"/>
        <end position="324"/>
    </location>
</feature>
<evidence type="ECO:0000256" key="5">
    <source>
        <dbReference type="ARBA" id="ARBA00022692"/>
    </source>
</evidence>
<dbReference type="Gene3D" id="1.20.1740.10">
    <property type="entry name" value="Amino acid/polyamine transporter I"/>
    <property type="match status" value="1"/>
</dbReference>
<feature type="transmembrane region" description="Helical" evidence="8">
    <location>
        <begin position="213"/>
        <end position="238"/>
    </location>
</feature>
<evidence type="ECO:0000256" key="4">
    <source>
        <dbReference type="ARBA" id="ARBA00022544"/>
    </source>
</evidence>
<feature type="transmembrane region" description="Helical" evidence="8">
    <location>
        <begin position="69"/>
        <end position="94"/>
    </location>
</feature>
<evidence type="ECO:0000256" key="3">
    <source>
        <dbReference type="ARBA" id="ARBA00022448"/>
    </source>
</evidence>
<sequence length="373" mass="43514">MTKISEKHIIVFILILTSISMKTFSNIFMMNGLRDSWISVIIASILILIFSLFLIKVCKNTETYNIKVLYYNAFGKFFGSFFLFTFLIAVFLTLIECNSGLSNSIHETMFTETPTWYISLFFTLCALYTIKKGFNSILSVSIISLFFIVISGIILFFLTLKLKHPVYLKPIFEHGITPNFILSIFQALGMYGFFTIIICFFPMLQNKKNLKKTVFISLLFIIQMQIVSITGLISSFGYKRTLNIWYPKLIQTQPVVYLNYLENSEFFTIFKLVGGMFSKYIVCFYALNKLLQDFNMYKKHSNEIISVLVFILSYFSSNNCYTLFKLLNIFNYYILITLIFIPFICCIILYVKDKFNNKKTKKSNTKNKPLKEN</sequence>
<keyword evidence="3" id="KW-0813">Transport</keyword>
<dbReference type="Pfam" id="PF03845">
    <property type="entry name" value="Spore_permease"/>
    <property type="match status" value="1"/>
</dbReference>
<keyword evidence="7 8" id="KW-0472">Membrane</keyword>
<evidence type="ECO:0000256" key="1">
    <source>
        <dbReference type="ARBA" id="ARBA00004141"/>
    </source>
</evidence>
<proteinExistence type="inferred from homology"/>
<comment type="subcellular location">
    <subcellularLocation>
        <location evidence="1">Membrane</location>
        <topology evidence="1">Multi-pass membrane protein</topology>
    </subcellularLocation>
</comment>